<accession>A0ACC2V8C3</accession>
<gene>
    <name evidence="1" type="ORF">QFC20_006832</name>
</gene>
<dbReference type="Proteomes" id="UP001230649">
    <property type="component" value="Unassembled WGS sequence"/>
</dbReference>
<comment type="caution">
    <text evidence="1">The sequence shown here is derived from an EMBL/GenBank/DDBJ whole genome shotgun (WGS) entry which is preliminary data.</text>
</comment>
<name>A0ACC2V8C3_9TREE</name>
<proteinExistence type="predicted"/>
<keyword evidence="2" id="KW-1185">Reference proteome</keyword>
<reference evidence="1" key="1">
    <citation type="submission" date="2023-04" db="EMBL/GenBank/DDBJ databases">
        <title>Draft Genome sequencing of Naganishia species isolated from polar environments using Oxford Nanopore Technology.</title>
        <authorList>
            <person name="Leo P."/>
            <person name="Venkateswaran K."/>
        </authorList>
    </citation>
    <scope>NUCLEOTIDE SEQUENCE</scope>
    <source>
        <strain evidence="1">MNA-CCFEE 5262</strain>
    </source>
</reference>
<sequence>MTTVTAILRTKSKVKAPPKTTSGSALPLGKQLAHTDKKVRDAAFANVIDFLSNGGITQLLAPLEDAGGVIPRTAEEESQDIRRGQLPPLEMRRLWKGFWMSDKPLVQQRLASDLSSIILQINPRSTTDGEDEEEASLARDMAALDFIEGFWEAIIREWVGIDRFRMDKYYMLLRRWVNASFRLLARSQWNPIIVDRYNQILVDVTNGPLAWANPRTPASLGWHLADLWVEELDKVVGEIEDAQAPIPTLLQPFSQLLTRTNNPQTSSRLLHAVYVPILKASLPDADPQALNDRASKRRKTSSSSPEDARAKVRGILDGNDSAGDERLGRDVLGGLMKEAGLPDEQGVKDVNRRKVYAFVRDWGGADEEDESEDEDDE</sequence>
<dbReference type="EMBL" id="JASBWS010000134">
    <property type="protein sequence ID" value="KAJ9094817.1"/>
    <property type="molecule type" value="Genomic_DNA"/>
</dbReference>
<organism evidence="1 2">
    <name type="scientific">Naganishia adeliensis</name>
    <dbReference type="NCBI Taxonomy" id="92952"/>
    <lineage>
        <taxon>Eukaryota</taxon>
        <taxon>Fungi</taxon>
        <taxon>Dikarya</taxon>
        <taxon>Basidiomycota</taxon>
        <taxon>Agaricomycotina</taxon>
        <taxon>Tremellomycetes</taxon>
        <taxon>Filobasidiales</taxon>
        <taxon>Filobasidiaceae</taxon>
        <taxon>Naganishia</taxon>
    </lineage>
</organism>
<evidence type="ECO:0000313" key="2">
    <source>
        <dbReference type="Proteomes" id="UP001230649"/>
    </source>
</evidence>
<evidence type="ECO:0000313" key="1">
    <source>
        <dbReference type="EMBL" id="KAJ9094817.1"/>
    </source>
</evidence>
<protein>
    <submittedName>
        <fullName evidence="1">Uncharacterized protein</fullName>
    </submittedName>
</protein>